<name>A0A6G7YPL3_9SPHN</name>
<keyword evidence="2" id="KW-1185">Reference proteome</keyword>
<gene>
    <name evidence="1" type="ORF">G7077_06980</name>
</gene>
<dbReference type="Pfam" id="PF11964">
    <property type="entry name" value="SpoIIAA-like"/>
    <property type="match status" value="1"/>
</dbReference>
<dbReference type="InterPro" id="IPR036513">
    <property type="entry name" value="STAS_dom_sf"/>
</dbReference>
<evidence type="ECO:0000313" key="2">
    <source>
        <dbReference type="Proteomes" id="UP000503222"/>
    </source>
</evidence>
<dbReference type="KEGG" id="spii:G7077_06980"/>
<dbReference type="Proteomes" id="UP000503222">
    <property type="component" value="Chromosome"/>
</dbReference>
<organism evidence="1 2">
    <name type="scientific">Sphingomonas piscis</name>
    <dbReference type="NCBI Taxonomy" id="2714943"/>
    <lineage>
        <taxon>Bacteria</taxon>
        <taxon>Pseudomonadati</taxon>
        <taxon>Pseudomonadota</taxon>
        <taxon>Alphaproteobacteria</taxon>
        <taxon>Sphingomonadales</taxon>
        <taxon>Sphingomonadaceae</taxon>
        <taxon>Sphingomonas</taxon>
    </lineage>
</organism>
<proteinExistence type="predicted"/>
<dbReference type="Gene3D" id="3.40.50.10600">
    <property type="entry name" value="SpoIIaa-like domains"/>
    <property type="match status" value="1"/>
</dbReference>
<sequence length="124" mass="13595">MFEIIESAPNVLALRVSNKITGADLDRIMDGLDEAMSADDKVHVFVETHGIDGIELTGLPSYVARAMPLLGKLSQFGRVAVVADQAWIRAGTRIESAMLPFISYRTFMPDERDNALAWVEGTAK</sequence>
<dbReference type="InterPro" id="IPR038396">
    <property type="entry name" value="SpoIIAA-like_sf"/>
</dbReference>
<dbReference type="EMBL" id="CP049869">
    <property type="protein sequence ID" value="QIK78679.1"/>
    <property type="molecule type" value="Genomic_DNA"/>
</dbReference>
<dbReference type="AlphaFoldDB" id="A0A6G7YPL3"/>
<dbReference type="RefSeq" id="WP_166411072.1">
    <property type="nucleotide sequence ID" value="NZ_CP049869.1"/>
</dbReference>
<reference evidence="1 2" key="1">
    <citation type="submission" date="2020-03" db="EMBL/GenBank/DDBJ databases">
        <title>Sphingomonas sp. nov., isolated from fish.</title>
        <authorList>
            <person name="Hyun D.-W."/>
            <person name="Bae J.-W."/>
        </authorList>
    </citation>
    <scope>NUCLEOTIDE SEQUENCE [LARGE SCALE GENOMIC DNA]</scope>
    <source>
        <strain evidence="1 2">HDW15B</strain>
    </source>
</reference>
<accession>A0A6G7YPL3</accession>
<evidence type="ECO:0000313" key="1">
    <source>
        <dbReference type="EMBL" id="QIK78679.1"/>
    </source>
</evidence>
<protein>
    <submittedName>
        <fullName evidence="1">STAS/SEC14 domain-containing protein</fullName>
    </submittedName>
</protein>
<dbReference type="InterPro" id="IPR021866">
    <property type="entry name" value="SpoIIAA-like"/>
</dbReference>
<dbReference type="SUPFAM" id="SSF52091">
    <property type="entry name" value="SpoIIaa-like"/>
    <property type="match status" value="1"/>
</dbReference>